<dbReference type="EnsemblPlants" id="OB0215G10020.1">
    <property type="protein sequence ID" value="OB0215G10020.1"/>
    <property type="gene ID" value="OB0215G10020"/>
</dbReference>
<feature type="region of interest" description="Disordered" evidence="1">
    <location>
        <begin position="86"/>
        <end position="109"/>
    </location>
</feature>
<protein>
    <submittedName>
        <fullName evidence="2">Uncharacterized protein</fullName>
    </submittedName>
</protein>
<dbReference type="AlphaFoldDB" id="J3L8I0"/>
<evidence type="ECO:0000256" key="1">
    <source>
        <dbReference type="SAM" id="MobiDB-lite"/>
    </source>
</evidence>
<accession>J3L8I0</accession>
<dbReference type="STRING" id="4533.J3L8I0"/>
<dbReference type="InterPro" id="IPR006734">
    <property type="entry name" value="PLATZ"/>
</dbReference>
<evidence type="ECO:0000313" key="2">
    <source>
        <dbReference type="EnsemblPlants" id="OB0215G10020.1"/>
    </source>
</evidence>
<dbReference type="HOGENOM" id="CLU_991692_0_0_1"/>
<dbReference type="Proteomes" id="UP000006038">
    <property type="component" value="Unassembled WGS sequence"/>
</dbReference>
<reference evidence="2" key="1">
    <citation type="submission" date="2015-06" db="UniProtKB">
        <authorList>
            <consortium name="EnsemblPlants"/>
        </authorList>
    </citation>
    <scope>IDENTIFICATION</scope>
</reference>
<sequence>MTIKDRFLGNPASLTRTNHKPKWVRWDLKHDLELFEVPRQGVAQPLAPVMAIVPMADKPVTDGPTGPISEPATKLIEAAPIARPPTDPSIALASSQAPKTPEPPRAVTDTPRMTAAVEEADTGVPGRVIAPSALVVVCTELRSSHGTGGIREGECQSSSRVRQASGIEGSARVRVLEADGLKNQARGCVGGLRRARTLLPSSLWIRHSSYTTTSCTSPRTEVEDVLDISGVQTYVINSANVLFLSKRPQPRGAGTAAGKAAALVGASSASVPSDASLLLAS</sequence>
<name>J3L8I0_ORYBR</name>
<evidence type="ECO:0000313" key="3">
    <source>
        <dbReference type="Proteomes" id="UP000006038"/>
    </source>
</evidence>
<organism evidence="2">
    <name type="scientific">Oryza brachyantha</name>
    <name type="common">malo sina</name>
    <dbReference type="NCBI Taxonomy" id="4533"/>
    <lineage>
        <taxon>Eukaryota</taxon>
        <taxon>Viridiplantae</taxon>
        <taxon>Streptophyta</taxon>
        <taxon>Embryophyta</taxon>
        <taxon>Tracheophyta</taxon>
        <taxon>Spermatophyta</taxon>
        <taxon>Magnoliopsida</taxon>
        <taxon>Liliopsida</taxon>
        <taxon>Poales</taxon>
        <taxon>Poaceae</taxon>
        <taxon>BOP clade</taxon>
        <taxon>Oryzoideae</taxon>
        <taxon>Oryzeae</taxon>
        <taxon>Oryzinae</taxon>
        <taxon>Oryza</taxon>
    </lineage>
</organism>
<keyword evidence="3" id="KW-1185">Reference proteome</keyword>
<dbReference type="Gramene" id="OB0215G10020.1">
    <property type="protein sequence ID" value="OB0215G10020.1"/>
    <property type="gene ID" value="OB0215G10020"/>
</dbReference>
<dbReference type="Pfam" id="PF04640">
    <property type="entry name" value="PLATZ"/>
    <property type="match status" value="1"/>
</dbReference>
<proteinExistence type="predicted"/>